<evidence type="ECO:0000256" key="1">
    <source>
        <dbReference type="ARBA" id="ARBA00010641"/>
    </source>
</evidence>
<dbReference type="InterPro" id="IPR014327">
    <property type="entry name" value="RNA_pol_sigma70_bacteroid"/>
</dbReference>
<evidence type="ECO:0000313" key="7">
    <source>
        <dbReference type="EMBL" id="MBB3186195.1"/>
    </source>
</evidence>
<dbReference type="NCBIfam" id="TIGR02985">
    <property type="entry name" value="Sig70_bacteroi1"/>
    <property type="match status" value="1"/>
</dbReference>
<dbReference type="InterPro" id="IPR036388">
    <property type="entry name" value="WH-like_DNA-bd_sf"/>
</dbReference>
<comment type="caution">
    <text evidence="7">The sequence shown here is derived from an EMBL/GenBank/DDBJ whole genome shotgun (WGS) entry which is preliminary data.</text>
</comment>
<dbReference type="Pfam" id="PF08281">
    <property type="entry name" value="Sigma70_r4_2"/>
    <property type="match status" value="1"/>
</dbReference>
<dbReference type="InterPro" id="IPR039425">
    <property type="entry name" value="RNA_pol_sigma-70-like"/>
</dbReference>
<keyword evidence="3" id="KW-0731">Sigma factor</keyword>
<dbReference type="GO" id="GO:0003677">
    <property type="term" value="F:DNA binding"/>
    <property type="evidence" value="ECO:0007669"/>
    <property type="project" value="InterPro"/>
</dbReference>
<comment type="similarity">
    <text evidence="1">Belongs to the sigma-70 factor family. ECF subfamily.</text>
</comment>
<dbReference type="InterPro" id="IPR013325">
    <property type="entry name" value="RNA_pol_sigma_r2"/>
</dbReference>
<dbReference type="RefSeq" id="WP_183412126.1">
    <property type="nucleotide sequence ID" value="NZ_JACHYB010000001.1"/>
</dbReference>
<dbReference type="GO" id="GO:0016987">
    <property type="term" value="F:sigma factor activity"/>
    <property type="evidence" value="ECO:0007669"/>
    <property type="project" value="UniProtKB-KW"/>
</dbReference>
<evidence type="ECO:0000256" key="2">
    <source>
        <dbReference type="ARBA" id="ARBA00023015"/>
    </source>
</evidence>
<dbReference type="CDD" id="cd06171">
    <property type="entry name" value="Sigma70_r4"/>
    <property type="match status" value="1"/>
</dbReference>
<sequence>MIYNQETFAERLRQDDRTVIDEIYALYHHRIFRFSMAYLKNEEDAYDIVQEVFVTMWENRLVLRKDTNFDAYLFTVAKNSVLSLFRKRVTEQKYMEYLSQAATSNTVGTEEQTDYTFLKERYEQLIEQLPPKRKEIFKLSREKGLSNKEIAAMRGITEKTVEDHLSKALFFFKQHLGSFGIWTALFYFLFVE</sequence>
<proteinExistence type="inferred from homology"/>
<reference evidence="7 8" key="1">
    <citation type="submission" date="2020-08" db="EMBL/GenBank/DDBJ databases">
        <title>Genomic Encyclopedia of Type Strains, Phase IV (KMG-IV): sequencing the most valuable type-strain genomes for metagenomic binning, comparative biology and taxonomic classification.</title>
        <authorList>
            <person name="Goeker M."/>
        </authorList>
    </citation>
    <scope>NUCLEOTIDE SEQUENCE [LARGE SCALE GENOMIC DNA]</scope>
    <source>
        <strain evidence="7 8">DSM 27471</strain>
    </source>
</reference>
<name>A0A7W5DP41_9PORP</name>
<dbReference type="SUPFAM" id="SSF88659">
    <property type="entry name" value="Sigma3 and sigma4 domains of RNA polymerase sigma factors"/>
    <property type="match status" value="1"/>
</dbReference>
<organism evidence="7 8">
    <name type="scientific">Microbacter margulisiae</name>
    <dbReference type="NCBI Taxonomy" id="1350067"/>
    <lineage>
        <taxon>Bacteria</taxon>
        <taxon>Pseudomonadati</taxon>
        <taxon>Bacteroidota</taxon>
        <taxon>Bacteroidia</taxon>
        <taxon>Bacteroidales</taxon>
        <taxon>Porphyromonadaceae</taxon>
        <taxon>Microbacter</taxon>
    </lineage>
</organism>
<keyword evidence="4" id="KW-0804">Transcription</keyword>
<accession>A0A7W5DP41</accession>
<dbReference type="InterPro" id="IPR013324">
    <property type="entry name" value="RNA_pol_sigma_r3/r4-like"/>
</dbReference>
<dbReference type="Gene3D" id="1.10.10.10">
    <property type="entry name" value="Winged helix-like DNA-binding domain superfamily/Winged helix DNA-binding domain"/>
    <property type="match status" value="1"/>
</dbReference>
<evidence type="ECO:0000259" key="6">
    <source>
        <dbReference type="Pfam" id="PF08281"/>
    </source>
</evidence>
<evidence type="ECO:0000256" key="4">
    <source>
        <dbReference type="ARBA" id="ARBA00023163"/>
    </source>
</evidence>
<dbReference type="InterPro" id="IPR014284">
    <property type="entry name" value="RNA_pol_sigma-70_dom"/>
</dbReference>
<dbReference type="InterPro" id="IPR013249">
    <property type="entry name" value="RNA_pol_sigma70_r4_t2"/>
</dbReference>
<dbReference type="PANTHER" id="PTHR43133:SF46">
    <property type="entry name" value="RNA POLYMERASE SIGMA-70 FACTOR ECF SUBFAMILY"/>
    <property type="match status" value="1"/>
</dbReference>
<dbReference type="SUPFAM" id="SSF88946">
    <property type="entry name" value="Sigma2 domain of RNA polymerase sigma factors"/>
    <property type="match status" value="1"/>
</dbReference>
<keyword evidence="2" id="KW-0805">Transcription regulation</keyword>
<dbReference type="GO" id="GO:0006352">
    <property type="term" value="P:DNA-templated transcription initiation"/>
    <property type="evidence" value="ECO:0007669"/>
    <property type="project" value="InterPro"/>
</dbReference>
<evidence type="ECO:0000256" key="3">
    <source>
        <dbReference type="ARBA" id="ARBA00023082"/>
    </source>
</evidence>
<dbReference type="Pfam" id="PF04542">
    <property type="entry name" value="Sigma70_r2"/>
    <property type="match status" value="1"/>
</dbReference>
<keyword evidence="8" id="KW-1185">Reference proteome</keyword>
<dbReference type="NCBIfam" id="TIGR02937">
    <property type="entry name" value="sigma70-ECF"/>
    <property type="match status" value="1"/>
</dbReference>
<feature type="domain" description="RNA polymerase sigma factor 70 region 4 type 2" evidence="6">
    <location>
        <begin position="120"/>
        <end position="169"/>
    </location>
</feature>
<dbReference type="PANTHER" id="PTHR43133">
    <property type="entry name" value="RNA POLYMERASE ECF-TYPE SIGMA FACTO"/>
    <property type="match status" value="1"/>
</dbReference>
<gene>
    <name evidence="7" type="ORF">FHX64_000358</name>
</gene>
<dbReference type="InterPro" id="IPR007627">
    <property type="entry name" value="RNA_pol_sigma70_r2"/>
</dbReference>
<protein>
    <submittedName>
        <fullName evidence="7">RNA polymerase sigma-70 factor (ECF subfamily)</fullName>
    </submittedName>
</protein>
<evidence type="ECO:0000259" key="5">
    <source>
        <dbReference type="Pfam" id="PF04542"/>
    </source>
</evidence>
<feature type="domain" description="RNA polymerase sigma-70 region 2" evidence="5">
    <location>
        <begin position="24"/>
        <end position="88"/>
    </location>
</feature>
<evidence type="ECO:0000313" key="8">
    <source>
        <dbReference type="Proteomes" id="UP000544222"/>
    </source>
</evidence>
<dbReference type="AlphaFoldDB" id="A0A7W5DP41"/>
<dbReference type="Gene3D" id="1.10.1740.10">
    <property type="match status" value="1"/>
</dbReference>
<dbReference type="EMBL" id="JACHYB010000001">
    <property type="protein sequence ID" value="MBB3186195.1"/>
    <property type="molecule type" value="Genomic_DNA"/>
</dbReference>
<dbReference type="Proteomes" id="UP000544222">
    <property type="component" value="Unassembled WGS sequence"/>
</dbReference>